<dbReference type="CDD" id="cd01080">
    <property type="entry name" value="NAD_bind_m-THF_DH_Cyclohyd"/>
    <property type="match status" value="1"/>
</dbReference>
<dbReference type="SUPFAM" id="SSF53223">
    <property type="entry name" value="Aminoacid dehydrogenase-like, N-terminal domain"/>
    <property type="match status" value="1"/>
</dbReference>
<keyword evidence="5" id="KW-0521">NADP</keyword>
<keyword evidence="8" id="KW-0511">Multifunctional enzyme</keyword>
<keyword evidence="4" id="KW-0378">Hydrolase</keyword>
<keyword evidence="3" id="KW-0554">One-carbon metabolism</keyword>
<dbReference type="GO" id="GO:0016787">
    <property type="term" value="F:hydrolase activity"/>
    <property type="evidence" value="ECO:0007669"/>
    <property type="project" value="UniProtKB-KW"/>
</dbReference>
<organism evidence="14 15">
    <name type="scientific">Cardamine amara subsp. amara</name>
    <dbReference type="NCBI Taxonomy" id="228776"/>
    <lineage>
        <taxon>Eukaryota</taxon>
        <taxon>Viridiplantae</taxon>
        <taxon>Streptophyta</taxon>
        <taxon>Embryophyta</taxon>
        <taxon>Tracheophyta</taxon>
        <taxon>Spermatophyta</taxon>
        <taxon>Magnoliopsida</taxon>
        <taxon>eudicotyledons</taxon>
        <taxon>Gunneridae</taxon>
        <taxon>Pentapetalae</taxon>
        <taxon>rosids</taxon>
        <taxon>malvids</taxon>
        <taxon>Brassicales</taxon>
        <taxon>Brassicaceae</taxon>
        <taxon>Cardamineae</taxon>
        <taxon>Cardamine</taxon>
    </lineage>
</organism>
<reference evidence="14 15" key="1">
    <citation type="submission" date="2024-04" db="EMBL/GenBank/DDBJ databases">
        <title>Genome assembly C_amara_ONT_v2.</title>
        <authorList>
            <person name="Yant L."/>
            <person name="Moore C."/>
            <person name="Slenker M."/>
        </authorList>
    </citation>
    <scope>NUCLEOTIDE SEQUENCE [LARGE SCALE GENOMIC DNA]</scope>
    <source>
        <tissue evidence="14">Leaf</tissue>
    </source>
</reference>
<evidence type="ECO:0000256" key="2">
    <source>
        <dbReference type="ARBA" id="ARBA00011738"/>
    </source>
</evidence>
<dbReference type="EMBL" id="JBANAX010000634">
    <property type="protein sequence ID" value="KAL1199999.1"/>
    <property type="molecule type" value="Genomic_DNA"/>
</dbReference>
<evidence type="ECO:0000256" key="4">
    <source>
        <dbReference type="ARBA" id="ARBA00022801"/>
    </source>
</evidence>
<proteinExistence type="inferred from homology"/>
<dbReference type="GO" id="GO:0006730">
    <property type="term" value="P:one-carbon metabolic process"/>
    <property type="evidence" value="ECO:0007669"/>
    <property type="project" value="UniProtKB-KW"/>
</dbReference>
<evidence type="ECO:0000256" key="8">
    <source>
        <dbReference type="ARBA" id="ARBA00023268"/>
    </source>
</evidence>
<evidence type="ECO:0000256" key="11">
    <source>
        <dbReference type="ARBA" id="ARBA00061364"/>
    </source>
</evidence>
<dbReference type="Pfam" id="PF00763">
    <property type="entry name" value="THF_DHG_CYH"/>
    <property type="match status" value="1"/>
</dbReference>
<comment type="pathway">
    <text evidence="1">One-carbon metabolism; tetrahydrofolate interconversion.</text>
</comment>
<protein>
    <submittedName>
        <fullName evidence="14">Bifunctional protein FolD 4</fullName>
    </submittedName>
</protein>
<dbReference type="InterPro" id="IPR020631">
    <property type="entry name" value="THF_DH/CycHdrlase_NAD-bd_dom"/>
</dbReference>
<dbReference type="PRINTS" id="PR00085">
    <property type="entry name" value="THFDHDRGNASE"/>
</dbReference>
<sequence length="350" mass="38234">MASMMFTECSSSRLIDLNRSNGAFLPRQCIGQLRLRNTSASGRGCTRSSSSPTAIVMDGEAVAKKIRDEIRVEVRRMKESIGVVPGLAVIRVGDIEESLIEAKEKKKACESVGMKSFEVDLAEDSSEEEVLKYVLGFNDDPRVHGIIAQLPLPSRMDVVIYVYAAYPYHEVNIWKAVSRKKYVDGIFYGFVELFVPSTPKGGIELLHRYNIEINGKSAFVLTESASLGMPIAQLLQREGAFVVTMFHSTAVKNPENITRHADIIITAAGQPNLVRGSWIKPGAVIIDAGINSVEDPSAPHGYRLVGDVCYEGACKVASAITPVPGGVQPMNIPMLLSNTLTSAKRIHNFH</sequence>
<dbReference type="PANTHER" id="PTHR48099:SF5">
    <property type="entry name" value="C-1-TETRAHYDROFOLATE SYNTHASE, CYTOPLASMIC"/>
    <property type="match status" value="1"/>
</dbReference>
<comment type="caution">
    <text evidence="14">The sequence shown here is derived from an EMBL/GenBank/DDBJ whole genome shotgun (WGS) entry which is preliminary data.</text>
</comment>
<evidence type="ECO:0000259" key="12">
    <source>
        <dbReference type="Pfam" id="PF00763"/>
    </source>
</evidence>
<evidence type="ECO:0000256" key="6">
    <source>
        <dbReference type="ARBA" id="ARBA00023002"/>
    </source>
</evidence>
<evidence type="ECO:0000313" key="15">
    <source>
        <dbReference type="Proteomes" id="UP001558713"/>
    </source>
</evidence>
<keyword evidence="7" id="KW-0601">Photorespiration</keyword>
<dbReference type="HAMAP" id="MF_01576">
    <property type="entry name" value="THF_DHG_CYH"/>
    <property type="match status" value="1"/>
</dbReference>
<dbReference type="AlphaFoldDB" id="A0ABD0ZZS9"/>
<evidence type="ECO:0000256" key="10">
    <source>
        <dbReference type="ARBA" id="ARBA00058319"/>
    </source>
</evidence>
<evidence type="ECO:0000256" key="1">
    <source>
        <dbReference type="ARBA" id="ARBA00004777"/>
    </source>
</evidence>
<comment type="similarity">
    <text evidence="11">Belongs to the tetrahydrofolate dehydrogenase/cyclohydrolase family.</text>
</comment>
<evidence type="ECO:0000256" key="3">
    <source>
        <dbReference type="ARBA" id="ARBA00022563"/>
    </source>
</evidence>
<evidence type="ECO:0000256" key="5">
    <source>
        <dbReference type="ARBA" id="ARBA00022857"/>
    </source>
</evidence>
<dbReference type="FunFam" id="3.40.50.720:FF:000006">
    <property type="entry name" value="Bifunctional protein FolD"/>
    <property type="match status" value="1"/>
</dbReference>
<dbReference type="InterPro" id="IPR046346">
    <property type="entry name" value="Aminoacid_DH-like_N_sf"/>
</dbReference>
<dbReference type="Gene3D" id="3.40.50.720">
    <property type="entry name" value="NAD(P)-binding Rossmann-like Domain"/>
    <property type="match status" value="1"/>
</dbReference>
<evidence type="ECO:0000259" key="13">
    <source>
        <dbReference type="Pfam" id="PF02882"/>
    </source>
</evidence>
<dbReference type="Proteomes" id="UP001558713">
    <property type="component" value="Unassembled WGS sequence"/>
</dbReference>
<dbReference type="Pfam" id="PF02882">
    <property type="entry name" value="THF_DHG_CYH_C"/>
    <property type="match status" value="1"/>
</dbReference>
<name>A0ABD0ZZS9_CARAN</name>
<evidence type="ECO:0000256" key="7">
    <source>
        <dbReference type="ARBA" id="ARBA00023238"/>
    </source>
</evidence>
<comment type="subunit">
    <text evidence="2">Homodimer.</text>
</comment>
<dbReference type="GO" id="GO:0004488">
    <property type="term" value="F:methylenetetrahydrofolate dehydrogenase (NADP+) activity"/>
    <property type="evidence" value="ECO:0007669"/>
    <property type="project" value="UniProtKB-EC"/>
</dbReference>
<dbReference type="SUPFAM" id="SSF51735">
    <property type="entry name" value="NAD(P)-binding Rossmann-fold domains"/>
    <property type="match status" value="1"/>
</dbReference>
<dbReference type="InterPro" id="IPR020630">
    <property type="entry name" value="THF_DH/CycHdrlase_cat_dom"/>
</dbReference>
<keyword evidence="15" id="KW-1185">Reference proteome</keyword>
<comment type="function">
    <text evidence="10">Catalyzes the oxidation of 5,10-methylenetetrahydrofolate to 5,10-methenyltetrahydrofolate and then the hydrolysis of 5,10-methenyltetrahydrofolate to 10-formyltetrahydrofolate.</text>
</comment>
<dbReference type="PANTHER" id="PTHR48099">
    <property type="entry name" value="C-1-TETRAHYDROFOLATE SYNTHASE, CYTOPLASMIC-RELATED"/>
    <property type="match status" value="1"/>
</dbReference>
<evidence type="ECO:0000256" key="9">
    <source>
        <dbReference type="ARBA" id="ARBA00052194"/>
    </source>
</evidence>
<comment type="catalytic activity">
    <reaction evidence="9">
        <text>(6R)-5,10-methylene-5,6,7,8-tetrahydrofolate + NADP(+) = (6R)-5,10-methenyltetrahydrofolate + NADPH</text>
        <dbReference type="Rhea" id="RHEA:22812"/>
        <dbReference type="ChEBI" id="CHEBI:15636"/>
        <dbReference type="ChEBI" id="CHEBI:57455"/>
        <dbReference type="ChEBI" id="CHEBI:57783"/>
        <dbReference type="ChEBI" id="CHEBI:58349"/>
        <dbReference type="EC" id="1.5.1.5"/>
    </reaction>
</comment>
<dbReference type="GO" id="GO:0009853">
    <property type="term" value="P:photorespiration"/>
    <property type="evidence" value="ECO:0007669"/>
    <property type="project" value="UniProtKB-KW"/>
</dbReference>
<dbReference type="Gene3D" id="3.40.50.10860">
    <property type="entry name" value="Leucine Dehydrogenase, chain A, domain 1"/>
    <property type="match status" value="1"/>
</dbReference>
<evidence type="ECO:0000313" key="14">
    <source>
        <dbReference type="EMBL" id="KAL1199999.1"/>
    </source>
</evidence>
<gene>
    <name evidence="14" type="ORF">V5N11_007208</name>
</gene>
<feature type="domain" description="Tetrahydrofolate dehydrogenase/cyclohydrolase NAD(P)-binding" evidence="13">
    <location>
        <begin position="196"/>
        <end position="345"/>
    </location>
</feature>
<feature type="domain" description="Tetrahydrofolate dehydrogenase/cyclohydrolase catalytic" evidence="12">
    <location>
        <begin position="57"/>
        <end position="158"/>
    </location>
</feature>
<dbReference type="InterPro" id="IPR000672">
    <property type="entry name" value="THF_DH/CycHdrlase"/>
</dbReference>
<accession>A0ABD0ZZS9</accession>
<dbReference type="InterPro" id="IPR036291">
    <property type="entry name" value="NAD(P)-bd_dom_sf"/>
</dbReference>
<keyword evidence="6" id="KW-0560">Oxidoreductase</keyword>